<dbReference type="Proteomes" id="UP000028194">
    <property type="component" value="Chromosome"/>
</dbReference>
<dbReference type="HOGENOM" id="CLU_3112877_0_0_2"/>
<organism evidence="1 2">
    <name type="scientific">Candidatus Nitrososphaera evergladensis SR1</name>
    <dbReference type="NCBI Taxonomy" id="1459636"/>
    <lineage>
        <taxon>Archaea</taxon>
        <taxon>Nitrososphaerota</taxon>
        <taxon>Nitrososphaeria</taxon>
        <taxon>Nitrososphaerales</taxon>
        <taxon>Nitrososphaeraceae</taxon>
        <taxon>Nitrososphaera</taxon>
    </lineage>
</organism>
<protein>
    <submittedName>
        <fullName evidence="1">Uncharacterized protein</fullName>
    </submittedName>
</protein>
<sequence length="50" mass="5668">MAAKDNDTKITSEPEKQELVITRSLTRRASLCSTHTPIQNFMYNGLDREG</sequence>
<keyword evidence="2" id="KW-1185">Reference proteome</keyword>
<evidence type="ECO:0000313" key="2">
    <source>
        <dbReference type="Proteomes" id="UP000028194"/>
    </source>
</evidence>
<evidence type="ECO:0000313" key="1">
    <source>
        <dbReference type="EMBL" id="AIF84131.1"/>
    </source>
</evidence>
<dbReference type="AlphaFoldDB" id="A0A075MRF4"/>
<dbReference type="KEGG" id="nev:NTE_02075"/>
<dbReference type="EMBL" id="CP007174">
    <property type="protein sequence ID" value="AIF84131.1"/>
    <property type="molecule type" value="Genomic_DNA"/>
</dbReference>
<dbReference type="STRING" id="1459636.NTE_02075"/>
<gene>
    <name evidence="1" type="ORF">NTE_02075</name>
</gene>
<proteinExistence type="predicted"/>
<name>A0A075MRF4_9ARCH</name>
<accession>A0A075MRF4</accession>
<reference evidence="1 2" key="1">
    <citation type="journal article" date="2014" name="PLoS ONE">
        <title>Genome Sequence of Candidatus Nitrososphaera evergladensis from Group I.1b Enriched from Everglades Soil Reveals Novel Genomic Features of the Ammonia-Oxidizing Archaea.</title>
        <authorList>
            <person name="Zhalnina K.V."/>
            <person name="Dias R."/>
            <person name="Leonard M.T."/>
            <person name="Dorr de Quadros P."/>
            <person name="Camargo F.A."/>
            <person name="Drew J.C."/>
            <person name="Farmerie W.G."/>
            <person name="Daroub S.H."/>
            <person name="Triplett E.W."/>
        </authorList>
    </citation>
    <scope>NUCLEOTIDE SEQUENCE [LARGE SCALE GENOMIC DNA]</scope>
    <source>
        <strain evidence="1 2">SR1</strain>
    </source>
</reference>